<evidence type="ECO:0000313" key="4">
    <source>
        <dbReference type="EMBL" id="CAI3971831.1"/>
    </source>
</evidence>
<evidence type="ECO:0000313" key="5">
    <source>
        <dbReference type="EMBL" id="CAL4759143.1"/>
    </source>
</evidence>
<dbReference type="Proteomes" id="UP001152797">
    <property type="component" value="Unassembled WGS sequence"/>
</dbReference>
<reference evidence="5 6" key="2">
    <citation type="submission" date="2024-05" db="EMBL/GenBank/DDBJ databases">
        <authorList>
            <person name="Chen Y."/>
            <person name="Shah S."/>
            <person name="Dougan E. K."/>
            <person name="Thang M."/>
            <person name="Chan C."/>
        </authorList>
    </citation>
    <scope>NUCLEOTIDE SEQUENCE [LARGE SCALE GENOMIC DNA]</scope>
</reference>
<gene>
    <name evidence="4" type="ORF">C1SCF055_LOCUS421</name>
</gene>
<keyword evidence="6" id="KW-1185">Reference proteome</keyword>
<organism evidence="4">
    <name type="scientific">Cladocopium goreaui</name>
    <dbReference type="NCBI Taxonomy" id="2562237"/>
    <lineage>
        <taxon>Eukaryota</taxon>
        <taxon>Sar</taxon>
        <taxon>Alveolata</taxon>
        <taxon>Dinophyceae</taxon>
        <taxon>Suessiales</taxon>
        <taxon>Symbiodiniaceae</taxon>
        <taxon>Cladocopium</taxon>
    </lineage>
</organism>
<comment type="caution">
    <text evidence="4">The sequence shown here is derived from an EMBL/GenBank/DDBJ whole genome shotgun (WGS) entry which is preliminary data.</text>
</comment>
<feature type="domain" description="DUF2726" evidence="3">
    <location>
        <begin position="46"/>
        <end position="162"/>
    </location>
</feature>
<protein>
    <recommendedName>
        <fullName evidence="3">DUF2726 domain-containing protein</fullName>
    </recommendedName>
</protein>
<evidence type="ECO:0000313" key="6">
    <source>
        <dbReference type="Proteomes" id="UP001152797"/>
    </source>
</evidence>
<evidence type="ECO:0000259" key="3">
    <source>
        <dbReference type="Pfam" id="PF10881"/>
    </source>
</evidence>
<name>A0A9P1BHZ1_9DINO</name>
<feature type="signal peptide" evidence="2">
    <location>
        <begin position="1"/>
        <end position="24"/>
    </location>
</feature>
<feature type="chain" id="PRO_5043269497" description="DUF2726 domain-containing protein" evidence="2">
    <location>
        <begin position="25"/>
        <end position="266"/>
    </location>
</feature>
<dbReference type="EMBL" id="CAMXCT030000001">
    <property type="protein sequence ID" value="CAL4759143.1"/>
    <property type="molecule type" value="Genomic_DNA"/>
</dbReference>
<dbReference type="EMBL" id="CAMXCT010000001">
    <property type="protein sequence ID" value="CAI3971831.1"/>
    <property type="molecule type" value="Genomic_DNA"/>
</dbReference>
<keyword evidence="2" id="KW-0732">Signal</keyword>
<evidence type="ECO:0000256" key="1">
    <source>
        <dbReference type="SAM" id="MobiDB-lite"/>
    </source>
</evidence>
<dbReference type="AlphaFoldDB" id="A0A9P1BHZ1"/>
<evidence type="ECO:0000256" key="2">
    <source>
        <dbReference type="SAM" id="SignalP"/>
    </source>
</evidence>
<reference evidence="4" key="1">
    <citation type="submission" date="2022-10" db="EMBL/GenBank/DDBJ databases">
        <authorList>
            <person name="Chen Y."/>
            <person name="Dougan E. K."/>
            <person name="Chan C."/>
            <person name="Rhodes N."/>
            <person name="Thang M."/>
        </authorList>
    </citation>
    <scope>NUCLEOTIDE SEQUENCE</scope>
</reference>
<sequence length="266" mass="29714">MNSEANKPSGCLLAVLRLLRFLLGVSNEADSAGGSAALPYRLRDDFLSQAEFSFYRVLLSTVGDRAVICPKVNLNDLFFVTQPHENQRFRNKIDRKHVDFVLCDPRTMKPLAGIELDDASHRRSDRQARDAFVDDVFDLAGLELVRFPVQASYNTKEIAAELAPHLTTPPVNEPSPPPIARRVKAPLQPKVHRRPCGVTNATTAVASSPAPPTKRWPLNGIRRTLEATQPRSLRAQDSRVARPRRPGRRSRQDVLRMGFHAETAEV</sequence>
<proteinExistence type="predicted"/>
<dbReference type="InterPro" id="IPR024402">
    <property type="entry name" value="DUF2726"/>
</dbReference>
<accession>A0A9P1BHZ1</accession>
<dbReference type="EMBL" id="CAMXCT020000001">
    <property type="protein sequence ID" value="CAL1125206.1"/>
    <property type="molecule type" value="Genomic_DNA"/>
</dbReference>
<feature type="region of interest" description="Disordered" evidence="1">
    <location>
        <begin position="224"/>
        <end position="266"/>
    </location>
</feature>
<dbReference type="Pfam" id="PF10881">
    <property type="entry name" value="DUF2726"/>
    <property type="match status" value="1"/>
</dbReference>